<dbReference type="EMBL" id="JAXAFO010000005">
    <property type="protein sequence ID" value="MDX6848576.1"/>
    <property type="molecule type" value="Genomic_DNA"/>
</dbReference>
<evidence type="ECO:0000313" key="4">
    <source>
        <dbReference type="EMBL" id="MDX6848576.1"/>
    </source>
</evidence>
<dbReference type="CDD" id="cd12797">
    <property type="entry name" value="M23_peptidase"/>
    <property type="match status" value="1"/>
</dbReference>
<keyword evidence="1" id="KW-0175">Coiled coil</keyword>
<keyword evidence="5" id="KW-1185">Reference proteome</keyword>
<protein>
    <submittedName>
        <fullName evidence="4">Peptidoglycan DD-metalloendopeptidase family protein</fullName>
    </submittedName>
</protein>
<dbReference type="RefSeq" id="WP_302724705.1">
    <property type="nucleotide sequence ID" value="NZ_JAULRU010000823.1"/>
</dbReference>
<dbReference type="Proteomes" id="UP001273505">
    <property type="component" value="Unassembled WGS sequence"/>
</dbReference>
<comment type="caution">
    <text evidence="4">The sequence shown here is derived from an EMBL/GenBank/DDBJ whole genome shotgun (WGS) entry which is preliminary data.</text>
</comment>
<evidence type="ECO:0000256" key="2">
    <source>
        <dbReference type="SAM" id="SignalP"/>
    </source>
</evidence>
<evidence type="ECO:0000313" key="5">
    <source>
        <dbReference type="Proteomes" id="UP001273505"/>
    </source>
</evidence>
<feature type="domain" description="M23ase beta-sheet core" evidence="3">
    <location>
        <begin position="289"/>
        <end position="382"/>
    </location>
</feature>
<dbReference type="SUPFAM" id="SSF51261">
    <property type="entry name" value="Duplicated hybrid motif"/>
    <property type="match status" value="1"/>
</dbReference>
<dbReference type="Gene3D" id="2.70.70.10">
    <property type="entry name" value="Glucose Permease (Domain IIA)"/>
    <property type="match status" value="1"/>
</dbReference>
<dbReference type="Pfam" id="PF01551">
    <property type="entry name" value="Peptidase_M23"/>
    <property type="match status" value="1"/>
</dbReference>
<reference evidence="4 5" key="1">
    <citation type="submission" date="2023-11" db="EMBL/GenBank/DDBJ databases">
        <title>Gilvimarinus fulvus sp. nov., isolated from the surface of Kelp.</title>
        <authorList>
            <person name="Sun Y.Y."/>
            <person name="Gong Y."/>
            <person name="Du Z.J."/>
        </authorList>
    </citation>
    <scope>NUCLEOTIDE SEQUENCE [LARGE SCALE GENOMIC DNA]</scope>
    <source>
        <strain evidence="4 5">SDUM040013</strain>
    </source>
</reference>
<sequence length="389" mass="44110">MRFKRTQCKPRPLVAALLILLLSVSAQPIFAADDAAEYQRKLEVLQENIDKLKRELEQVKTERGELQNELEESETEIDQLENKVDNLNEEIEEQDENLQTMQQRQRNLNRQRAGQKRQIAQQVRSAYQNGPQSPLKILLNQESPERLSRLNTYHDYLLKARNEKLERYLATLTEIKTLTPKVRASRDALAQQRKQLSLRQRQLQGQQQKRATTLEKLAGIIASKDAKLAADQENQARLSALLQEMTATLGTSFANNSPFSRLQGKLPWPAEGRIRHGYGSDRVGNQLAWEGMVIEAQNGAPVVAVHSGVVIFADYLRGHGLLLIIDHGEGYMSLYAHNQTLLKRPGERVASGEAIARVGNSGGQNYSGLYFEIRHQGRPTNPRPWLDRA</sequence>
<dbReference type="InterPro" id="IPR011055">
    <property type="entry name" value="Dup_hybrid_motif"/>
</dbReference>
<name>A0ABU4RWM8_9GAMM</name>
<feature type="coiled-coil region" evidence="1">
    <location>
        <begin position="35"/>
        <end position="118"/>
    </location>
</feature>
<dbReference type="InterPro" id="IPR050570">
    <property type="entry name" value="Cell_wall_metabolism_enzyme"/>
</dbReference>
<organism evidence="4 5">
    <name type="scientific">Gilvimarinus gilvus</name>
    <dbReference type="NCBI Taxonomy" id="3058038"/>
    <lineage>
        <taxon>Bacteria</taxon>
        <taxon>Pseudomonadati</taxon>
        <taxon>Pseudomonadota</taxon>
        <taxon>Gammaproteobacteria</taxon>
        <taxon>Cellvibrionales</taxon>
        <taxon>Cellvibrionaceae</taxon>
        <taxon>Gilvimarinus</taxon>
    </lineage>
</organism>
<feature type="chain" id="PRO_5047062902" evidence="2">
    <location>
        <begin position="32"/>
        <end position="389"/>
    </location>
</feature>
<evidence type="ECO:0000259" key="3">
    <source>
        <dbReference type="Pfam" id="PF01551"/>
    </source>
</evidence>
<dbReference type="Gene3D" id="6.10.250.3150">
    <property type="match status" value="1"/>
</dbReference>
<proteinExistence type="predicted"/>
<dbReference type="InterPro" id="IPR016047">
    <property type="entry name" value="M23ase_b-sheet_dom"/>
</dbReference>
<dbReference type="PANTHER" id="PTHR21666">
    <property type="entry name" value="PEPTIDASE-RELATED"/>
    <property type="match status" value="1"/>
</dbReference>
<dbReference type="PANTHER" id="PTHR21666:SF270">
    <property type="entry name" value="MUREIN HYDROLASE ACTIVATOR ENVC"/>
    <property type="match status" value="1"/>
</dbReference>
<gene>
    <name evidence="4" type="ORF">SCD92_04345</name>
</gene>
<accession>A0ABU4RWM8</accession>
<feature type="signal peptide" evidence="2">
    <location>
        <begin position="1"/>
        <end position="31"/>
    </location>
</feature>
<evidence type="ECO:0000256" key="1">
    <source>
        <dbReference type="SAM" id="Coils"/>
    </source>
</evidence>
<keyword evidence="2" id="KW-0732">Signal</keyword>